<evidence type="ECO:0000313" key="6">
    <source>
        <dbReference type="Proteomes" id="UP000008136"/>
    </source>
</evidence>
<feature type="binding site" evidence="3">
    <location>
        <position position="265"/>
    </location>
    <ligand>
        <name>AMP</name>
        <dbReference type="ChEBI" id="CHEBI:456215"/>
    </ligand>
</feature>
<dbReference type="PIRSF" id="PIRSF000478">
    <property type="entry name" value="TP_PyNP"/>
    <property type="match status" value="1"/>
</dbReference>
<dbReference type="EMBL" id="CP002588">
    <property type="protein sequence ID" value="AEA48084.1"/>
    <property type="molecule type" value="Genomic_DNA"/>
</dbReference>
<evidence type="ECO:0000256" key="3">
    <source>
        <dbReference type="HAMAP-Rule" id="MF_02132"/>
    </source>
</evidence>
<dbReference type="Pfam" id="PF00591">
    <property type="entry name" value="Glycos_transf_3"/>
    <property type="match status" value="1"/>
</dbReference>
<dbReference type="PROSITE" id="PS00647">
    <property type="entry name" value="THYMID_PHOSPHORYLASE"/>
    <property type="match status" value="1"/>
</dbReference>
<dbReference type="Proteomes" id="UP000008136">
    <property type="component" value="Chromosome"/>
</dbReference>
<dbReference type="InterPro" id="IPR035902">
    <property type="entry name" value="Nuc_phospho_transferase"/>
</dbReference>
<dbReference type="NCBIfam" id="NF003338">
    <property type="entry name" value="PRK04350.1"/>
    <property type="match status" value="1"/>
</dbReference>
<dbReference type="InterPro" id="IPR017713">
    <property type="entry name" value="AMP_phosphorylase"/>
</dbReference>
<organism evidence="5 6">
    <name type="scientific">Archaeoglobus veneficus (strain DSM 11195 / SNP6)</name>
    <dbReference type="NCBI Taxonomy" id="693661"/>
    <lineage>
        <taxon>Archaea</taxon>
        <taxon>Methanobacteriati</taxon>
        <taxon>Methanobacteriota</taxon>
        <taxon>Archaeoglobi</taxon>
        <taxon>Archaeoglobales</taxon>
        <taxon>Archaeoglobaceae</taxon>
        <taxon>Archaeoglobus</taxon>
    </lineage>
</organism>
<dbReference type="HOGENOM" id="CLU_025040_6_0_2"/>
<dbReference type="InterPro" id="IPR017459">
    <property type="entry name" value="Glycosyl_Trfase_fam3_N_dom"/>
</dbReference>
<comment type="function">
    <text evidence="3">Catalyzes the conversion of AMP and phosphate to adenine and ribose 1,5-bisphosphate (R15P). Exhibits phosphorylase activity toward CMP and UMP in addition to AMP. Functions in an archaeal AMP degradation pathway, together with R15P isomerase and RubisCO.</text>
</comment>
<evidence type="ECO:0000256" key="2">
    <source>
        <dbReference type="ARBA" id="ARBA00022679"/>
    </source>
</evidence>
<dbReference type="EC" id="2.4.2.57" evidence="3"/>
<keyword evidence="6" id="KW-1185">Reference proteome</keyword>
<dbReference type="GeneID" id="10395229"/>
<dbReference type="PANTHER" id="PTHR10515:SF0">
    <property type="entry name" value="THYMIDINE PHOSPHORYLASE"/>
    <property type="match status" value="1"/>
</dbReference>
<feature type="binding site" evidence="3">
    <location>
        <begin position="195"/>
        <end position="200"/>
    </location>
    <ligand>
        <name>AMP</name>
        <dbReference type="ChEBI" id="CHEBI:456215"/>
    </ligand>
</feature>
<dbReference type="InterPro" id="IPR017872">
    <property type="entry name" value="Pyrmidine_PPase_CS"/>
</dbReference>
<dbReference type="RefSeq" id="WP_013684735.1">
    <property type="nucleotide sequence ID" value="NC_015320.1"/>
</dbReference>
<dbReference type="InterPro" id="IPR013102">
    <property type="entry name" value="PYNP_C"/>
</dbReference>
<dbReference type="Gene3D" id="3.90.1170.30">
    <property type="entry name" value="Pyrimidine nucleoside phosphorylase-like, C-terminal domain"/>
    <property type="match status" value="1"/>
</dbReference>
<gene>
    <name evidence="5" type="ordered locus">Arcve_2095</name>
</gene>
<dbReference type="InterPro" id="IPR013466">
    <property type="entry name" value="Thymidine/AMP_Pase"/>
</dbReference>
<dbReference type="SUPFAM" id="SSF52418">
    <property type="entry name" value="Nucleoside phosphorylase/phosphoribosyltransferase catalytic domain"/>
    <property type="match status" value="1"/>
</dbReference>
<dbReference type="OrthoDB" id="9827at2157"/>
<dbReference type="NCBIfam" id="TIGR02645">
    <property type="entry name" value="ARCH_P_rylase"/>
    <property type="match status" value="1"/>
</dbReference>
<dbReference type="eggNOG" id="arCOG02013">
    <property type="taxonomic scope" value="Archaea"/>
</dbReference>
<dbReference type="Gene3D" id="1.20.970.50">
    <property type="match status" value="1"/>
</dbReference>
<dbReference type="GO" id="GO:0046125">
    <property type="term" value="P:pyrimidine deoxyribonucleoside metabolic process"/>
    <property type="evidence" value="ECO:0007669"/>
    <property type="project" value="InterPro"/>
</dbReference>
<evidence type="ECO:0000313" key="5">
    <source>
        <dbReference type="EMBL" id="AEA48084.1"/>
    </source>
</evidence>
<dbReference type="KEGG" id="ave:Arcve_2095"/>
<feature type="binding site" evidence="3">
    <location>
        <position position="204"/>
    </location>
    <ligand>
        <name>AMP</name>
        <dbReference type="ChEBI" id="CHEBI:456215"/>
    </ligand>
</feature>
<feature type="binding site" evidence="3">
    <location>
        <position position="289"/>
    </location>
    <ligand>
        <name>AMP</name>
        <dbReference type="ChEBI" id="CHEBI:456215"/>
    </ligand>
</feature>
<accession>F2KSL4</accession>
<dbReference type="GO" id="GO:0016208">
    <property type="term" value="F:AMP binding"/>
    <property type="evidence" value="ECO:0007669"/>
    <property type="project" value="UniProtKB-UniRule"/>
</dbReference>
<sequence length="505" mass="54543">MKFRVKLIPVRMDRSSAIMSQEDAEELGVLVGDRVKLVFGKKSVIADVQIATGLIERGEIGICRTITDYLEIEDGGEVELYPVSKPASVEYIRKKMDGHKLTKEEIFAIIKDIVNNALNEIELSAFVLSDYFHGMDFDEIEWTTRAMIDTGETLTFERGIVVDKHSIGGVPGNKISLLIVPIIAASGLLIPKTASRAITSASGTADTMEVLANVSLSVDEIKEITERVGGVIAWGGATNIAPADDKIIRVEYPLSIDPKPQLLASVMAKKGAIGAKHVVIDIPVGAGSKVPTVEKGRELANDFVELGRRLGLNVTCVLTYGGQPVGRTVGPALEAWEALKALENAKPPRSLVEKALGVAGTLLEMAGITVNGIEHARKILESGKALEKFREIVEAQGGDPNIKSDDVPIGDKTYQFTSPIDGAIAHVDNKRIVKVARAAGAPKDKGAGIMLHKKGGQHVKVGDPLFTIYAEKEWKLDRAVELAMREPPVVVSGMVLEKYPSYRYI</sequence>
<comment type="catalytic activity">
    <reaction evidence="3">
        <text>AMP + phosphate = alpha-D-ribose 1,5-bisphosphate + adenine</text>
        <dbReference type="Rhea" id="RHEA:36975"/>
        <dbReference type="ChEBI" id="CHEBI:16708"/>
        <dbReference type="ChEBI" id="CHEBI:43474"/>
        <dbReference type="ChEBI" id="CHEBI:68688"/>
        <dbReference type="ChEBI" id="CHEBI:456215"/>
        <dbReference type="EC" id="2.4.2.57"/>
    </reaction>
</comment>
<dbReference type="InterPro" id="IPR000053">
    <property type="entry name" value="Thymidine/pyrmidine_PPase"/>
</dbReference>
<dbReference type="PANTHER" id="PTHR10515">
    <property type="entry name" value="THYMIDINE PHOSPHORYLASE"/>
    <property type="match status" value="1"/>
</dbReference>
<proteinExistence type="inferred from homology"/>
<comment type="similarity">
    <text evidence="3">Belongs to the thymidine/pyrimidine-nucleoside phosphorylase family. Type 2 subfamily.</text>
</comment>
<feature type="domain" description="Pyrimidine nucleoside phosphorylase C-terminal" evidence="4">
    <location>
        <begin position="423"/>
        <end position="490"/>
    </location>
</feature>
<dbReference type="GO" id="GO:0006206">
    <property type="term" value="P:pyrimidine nucleobase metabolic process"/>
    <property type="evidence" value="ECO:0007669"/>
    <property type="project" value="InterPro"/>
</dbReference>
<protein>
    <recommendedName>
        <fullName evidence="3">AMP phosphorylase</fullName>
        <shortName evidence="3">AMPpase</shortName>
        <ecNumber evidence="3">2.4.2.57</ecNumber>
    </recommendedName>
    <alternativeName>
        <fullName evidence="3">Nucleoside monophosphate phosphorylase</fullName>
        <shortName evidence="3">NMP phosphorylase</shortName>
    </alternativeName>
</protein>
<dbReference type="Pfam" id="PF07831">
    <property type="entry name" value="PYNP_C"/>
    <property type="match status" value="1"/>
</dbReference>
<dbReference type="STRING" id="693661.Arcve_2095"/>
<dbReference type="SMART" id="SM00941">
    <property type="entry name" value="PYNP_C"/>
    <property type="match status" value="1"/>
</dbReference>
<dbReference type="InterPro" id="IPR036566">
    <property type="entry name" value="PYNP-like_C_sf"/>
</dbReference>
<dbReference type="InterPro" id="IPR036320">
    <property type="entry name" value="Glycosyl_Trfase_fam3_N_dom_sf"/>
</dbReference>
<dbReference type="GO" id="GO:0006196">
    <property type="term" value="P:AMP catabolic process"/>
    <property type="evidence" value="ECO:0007669"/>
    <property type="project" value="UniProtKB-UniRule"/>
</dbReference>
<dbReference type="NCBIfam" id="TIGR03327">
    <property type="entry name" value="AMP_phos"/>
    <property type="match status" value="1"/>
</dbReference>
<dbReference type="GO" id="GO:0016763">
    <property type="term" value="F:pentosyltransferase activity"/>
    <property type="evidence" value="ECO:0007669"/>
    <property type="project" value="UniProtKB-UniRule"/>
</dbReference>
<dbReference type="Pfam" id="PF02885">
    <property type="entry name" value="Glycos_trans_3N"/>
    <property type="match status" value="1"/>
</dbReference>
<comment type="catalytic activity">
    <reaction evidence="3">
        <text>UMP + phosphate = alpha-D-ribose 1,5-bisphosphate + uracil</text>
        <dbReference type="Rhea" id="RHEA:36991"/>
        <dbReference type="ChEBI" id="CHEBI:17568"/>
        <dbReference type="ChEBI" id="CHEBI:43474"/>
        <dbReference type="ChEBI" id="CHEBI:57865"/>
        <dbReference type="ChEBI" id="CHEBI:68688"/>
        <dbReference type="EC" id="2.4.2.57"/>
    </reaction>
</comment>
<evidence type="ECO:0000256" key="1">
    <source>
        <dbReference type="ARBA" id="ARBA00022676"/>
    </source>
</evidence>
<feature type="active site" description="Proton donor" evidence="3">
    <location>
        <position position="257"/>
    </location>
</feature>
<keyword evidence="2 3" id="KW-0808">Transferase</keyword>
<dbReference type="GO" id="GO:0005829">
    <property type="term" value="C:cytosol"/>
    <property type="evidence" value="ECO:0007669"/>
    <property type="project" value="TreeGrafter"/>
</dbReference>
<evidence type="ECO:0000259" key="4">
    <source>
        <dbReference type="SMART" id="SM00941"/>
    </source>
</evidence>
<keyword evidence="1 3" id="KW-0328">Glycosyltransferase</keyword>
<dbReference type="Gene3D" id="2.40.40.20">
    <property type="match status" value="1"/>
</dbReference>
<feature type="binding site" evidence="3">
    <location>
        <position position="169"/>
    </location>
    <ligand>
        <name>AMP</name>
        <dbReference type="ChEBI" id="CHEBI:456215"/>
    </ligand>
</feature>
<dbReference type="GO" id="GO:0004645">
    <property type="term" value="F:1,4-alpha-oligoglucan phosphorylase activity"/>
    <property type="evidence" value="ECO:0007669"/>
    <property type="project" value="InterPro"/>
</dbReference>
<name>F2KSL4_ARCVS</name>
<dbReference type="Gene3D" id="3.40.1030.10">
    <property type="entry name" value="Nucleoside phosphorylase/phosphoribosyltransferase catalytic domain"/>
    <property type="match status" value="1"/>
</dbReference>
<dbReference type="InterPro" id="IPR000312">
    <property type="entry name" value="Glycosyl_Trfase_fam3"/>
</dbReference>
<dbReference type="SUPFAM" id="SSF47648">
    <property type="entry name" value="Nucleoside phosphorylase/phosphoribosyltransferase N-terminal domain"/>
    <property type="match status" value="1"/>
</dbReference>
<dbReference type="HAMAP" id="MF_02132">
    <property type="entry name" value="AMP_phosphorylase"/>
    <property type="match status" value="1"/>
</dbReference>
<dbReference type="SUPFAM" id="SSF54680">
    <property type="entry name" value="Pyrimidine nucleoside phosphorylase C-terminal domain"/>
    <property type="match status" value="1"/>
</dbReference>
<reference evidence="5 6" key="1">
    <citation type="submission" date="2011-03" db="EMBL/GenBank/DDBJ databases">
        <title>The complete genome of Archaeoglobus veneficus SNP6.</title>
        <authorList>
            <consortium name="US DOE Joint Genome Institute (JGI-PGF)"/>
            <person name="Lucas S."/>
            <person name="Copeland A."/>
            <person name="Lapidus A."/>
            <person name="Bruce D."/>
            <person name="Goodwin L."/>
            <person name="Pitluck S."/>
            <person name="Kyrpides N."/>
            <person name="Mavromatis K."/>
            <person name="Pagani I."/>
            <person name="Ivanova N."/>
            <person name="Mikhailova N."/>
            <person name="Lu M."/>
            <person name="Detter J.C."/>
            <person name="Tapia R."/>
            <person name="Han C."/>
            <person name="Land M."/>
            <person name="Hauser L."/>
            <person name="Markowitz V."/>
            <person name="Cheng J.-F."/>
            <person name="Hugenholtz P."/>
            <person name="Woyke T."/>
            <person name="Wu D."/>
            <person name="Spring S."/>
            <person name="Brambilla E."/>
            <person name="Klenk H.-P."/>
            <person name="Eisen J.A."/>
        </authorList>
    </citation>
    <scope>NUCLEOTIDE SEQUENCE [LARGE SCALE GENOMIC DNA]</scope>
    <source>
        <strain>SNP6</strain>
    </source>
</reference>
<comment type="catalytic activity">
    <reaction evidence="3">
        <text>CMP + phosphate = cytosine + alpha-D-ribose 1,5-bisphosphate</text>
        <dbReference type="Rhea" id="RHEA:36987"/>
        <dbReference type="ChEBI" id="CHEBI:16040"/>
        <dbReference type="ChEBI" id="CHEBI:43474"/>
        <dbReference type="ChEBI" id="CHEBI:60377"/>
        <dbReference type="ChEBI" id="CHEBI:68688"/>
        <dbReference type="EC" id="2.4.2.57"/>
    </reaction>
</comment>
<dbReference type="AlphaFoldDB" id="F2KSL4"/>